<comment type="similarity">
    <text evidence="1">Belongs to the SfsA family.</text>
</comment>
<reference evidence="4" key="2">
    <citation type="submission" date="2023-01" db="EMBL/GenBank/DDBJ databases">
        <title>Human gut microbiome strain richness.</title>
        <authorList>
            <person name="Chen-Liaw A."/>
        </authorList>
    </citation>
    <scope>NUCLEOTIDE SEQUENCE</scope>
    <source>
        <strain evidence="5">1001287st1_F4_1001285I_161205</strain>
        <strain evidence="4">2225st1_A6_2225SCRN_200828</strain>
    </source>
</reference>
<dbReference type="InterPro" id="IPR041465">
    <property type="entry name" value="SfsA_N"/>
</dbReference>
<dbReference type="InterPro" id="IPR040452">
    <property type="entry name" value="SfsA_C"/>
</dbReference>
<dbReference type="NCBIfam" id="TIGR00230">
    <property type="entry name" value="sfsA"/>
    <property type="match status" value="1"/>
</dbReference>
<evidence type="ECO:0000259" key="2">
    <source>
        <dbReference type="Pfam" id="PF03749"/>
    </source>
</evidence>
<proteinExistence type="inferred from homology"/>
<dbReference type="EMBL" id="JAQLWO010000004">
    <property type="protein sequence ID" value="MDB7905507.1"/>
    <property type="molecule type" value="Genomic_DNA"/>
</dbReference>
<evidence type="ECO:0000313" key="6">
    <source>
        <dbReference type="EMBL" id="MSB21550.1"/>
    </source>
</evidence>
<dbReference type="PANTHER" id="PTHR30545">
    <property type="entry name" value="SUGAR FERMENTATION STIMULATION PROTEIN A"/>
    <property type="match status" value="1"/>
</dbReference>
<organism evidence="7 8">
    <name type="scientific">Flavonifractor plautii</name>
    <name type="common">Fusobacterium plautii</name>
    <dbReference type="NCBI Taxonomy" id="292800"/>
    <lineage>
        <taxon>Bacteria</taxon>
        <taxon>Bacillati</taxon>
        <taxon>Bacillota</taxon>
        <taxon>Clostridia</taxon>
        <taxon>Eubacteriales</taxon>
        <taxon>Oscillospiraceae</taxon>
        <taxon>Flavonifractor</taxon>
    </lineage>
</organism>
<dbReference type="HAMAP" id="MF_00095">
    <property type="entry name" value="SfsA"/>
    <property type="match status" value="1"/>
</dbReference>
<evidence type="ECO:0000313" key="4">
    <source>
        <dbReference type="EMBL" id="MDB7905507.1"/>
    </source>
</evidence>
<feature type="domain" description="Sugar fermentation stimulation protein C-terminal" evidence="2">
    <location>
        <begin position="80"/>
        <end position="215"/>
    </location>
</feature>
<dbReference type="Proteomes" id="UP001211173">
    <property type="component" value="Unassembled WGS sequence"/>
</dbReference>
<dbReference type="Pfam" id="PF17746">
    <property type="entry name" value="SfsA_N"/>
    <property type="match status" value="1"/>
</dbReference>
<protein>
    <recommendedName>
        <fullName evidence="1">Sugar fermentation stimulation protein homolog</fullName>
    </recommendedName>
</protein>
<evidence type="ECO:0000313" key="9">
    <source>
        <dbReference type="Proteomes" id="UP000434475"/>
    </source>
</evidence>
<name>A0A174SAR9_FLAPL</name>
<dbReference type="CDD" id="cd22359">
    <property type="entry name" value="SfsA-like_bacterial"/>
    <property type="match status" value="1"/>
</dbReference>
<evidence type="ECO:0000313" key="8">
    <source>
        <dbReference type="Proteomes" id="UP000429811"/>
    </source>
</evidence>
<dbReference type="PANTHER" id="PTHR30545:SF2">
    <property type="entry name" value="SUGAR FERMENTATION STIMULATION PROTEIN A"/>
    <property type="match status" value="1"/>
</dbReference>
<evidence type="ECO:0000256" key="1">
    <source>
        <dbReference type="HAMAP-Rule" id="MF_00095"/>
    </source>
</evidence>
<dbReference type="Proteomes" id="UP001211006">
    <property type="component" value="Unassembled WGS sequence"/>
</dbReference>
<dbReference type="RefSeq" id="WP_009257489.1">
    <property type="nucleotide sequence ID" value="NZ_BAABXT010000001.1"/>
</dbReference>
<dbReference type="GO" id="GO:0003677">
    <property type="term" value="F:DNA binding"/>
    <property type="evidence" value="ECO:0007669"/>
    <property type="project" value="InterPro"/>
</dbReference>
<evidence type="ECO:0000313" key="5">
    <source>
        <dbReference type="EMBL" id="MDB7931445.1"/>
    </source>
</evidence>
<dbReference type="EMBL" id="WKPO01000009">
    <property type="protein sequence ID" value="MSB48704.1"/>
    <property type="molecule type" value="Genomic_DNA"/>
</dbReference>
<feature type="domain" description="SfsA N-terminal OB" evidence="3">
    <location>
        <begin position="12"/>
        <end position="76"/>
    </location>
</feature>
<reference evidence="8 9" key="1">
    <citation type="journal article" date="2019" name="Nat. Med.">
        <title>A library of human gut bacterial isolates paired with longitudinal multiomics data enables mechanistic microbiome research.</title>
        <authorList>
            <person name="Poyet M."/>
            <person name="Groussin M."/>
            <person name="Gibbons S.M."/>
            <person name="Avila-Pacheco J."/>
            <person name="Jiang X."/>
            <person name="Kearney S.M."/>
            <person name="Perrotta A.R."/>
            <person name="Berdy B."/>
            <person name="Zhao S."/>
            <person name="Lieberman T.D."/>
            <person name="Swanson P.K."/>
            <person name="Smith M."/>
            <person name="Roesemann S."/>
            <person name="Alexander J.E."/>
            <person name="Rich S.A."/>
            <person name="Livny J."/>
            <person name="Vlamakis H."/>
            <person name="Clish C."/>
            <person name="Bullock K."/>
            <person name="Deik A."/>
            <person name="Scott J."/>
            <person name="Pierce K.A."/>
            <person name="Xavier R.J."/>
            <person name="Alm E.J."/>
        </authorList>
    </citation>
    <scope>NUCLEOTIDE SEQUENCE [LARGE SCALE GENOMIC DNA]</scope>
    <source>
        <strain evidence="6 9">BIOML-A2</strain>
        <strain evidence="7 8">BIOML-A5</strain>
    </source>
</reference>
<dbReference type="Gene3D" id="3.40.1350.60">
    <property type="match status" value="1"/>
</dbReference>
<evidence type="ECO:0000259" key="3">
    <source>
        <dbReference type="Pfam" id="PF17746"/>
    </source>
</evidence>
<dbReference type="EMBL" id="WKPR01000024">
    <property type="protein sequence ID" value="MSB21550.1"/>
    <property type="molecule type" value="Genomic_DNA"/>
</dbReference>
<dbReference type="InterPro" id="IPR005224">
    <property type="entry name" value="SfsA"/>
</dbReference>
<dbReference type="Proteomes" id="UP000434475">
    <property type="component" value="Unassembled WGS sequence"/>
</dbReference>
<dbReference type="Gene3D" id="2.40.50.580">
    <property type="match status" value="1"/>
</dbReference>
<accession>A0A174SAR9</accession>
<dbReference type="Proteomes" id="UP000429811">
    <property type="component" value="Unassembled WGS sequence"/>
</dbReference>
<sequence>MHYSGVRRGVFVDRPNRFIAHAELDGQRVVCHVKNTGRCRELLTPGAVIYLQESDNPNRKTRYDLIAVEKGGLLINMDAQAPNQVFREWAEGGGFLPGLSLLRPETTWGNSRFDFYWELSTGRRGFVEVKGVTLEENGYARFPDAPTERGVKHLEELIACRAEGYETAVCFVLQMSGMREFAPNDDTHPAFGAALRRAAAADVQILARECMVTPDSMTIAGAVPVRL</sequence>
<evidence type="ECO:0000313" key="7">
    <source>
        <dbReference type="EMBL" id="MSB48704.1"/>
    </source>
</evidence>
<dbReference type="AlphaFoldDB" id="A0A174SAR9"/>
<comment type="caution">
    <text evidence="7">The sequence shown here is derived from an EMBL/GenBank/DDBJ whole genome shotgun (WGS) entry which is preliminary data.</text>
</comment>
<dbReference type="GeneID" id="63974481"/>
<dbReference type="Pfam" id="PF03749">
    <property type="entry name" value="SfsA"/>
    <property type="match status" value="1"/>
</dbReference>
<gene>
    <name evidence="1 7" type="primary">sfsA</name>
    <name evidence="7" type="ORF">GKE90_08310</name>
    <name evidence="6" type="ORF">GKE97_18850</name>
    <name evidence="4" type="ORF">PND83_05925</name>
    <name evidence="5" type="ORF">PNE06_00005</name>
</gene>
<dbReference type="EMBL" id="JAQLWV010000001">
    <property type="protein sequence ID" value="MDB7931445.1"/>
    <property type="molecule type" value="Genomic_DNA"/>
</dbReference>